<protein>
    <submittedName>
        <fullName evidence="2">Uncharacterized protein</fullName>
    </submittedName>
</protein>
<evidence type="ECO:0000313" key="5">
    <source>
        <dbReference type="Proteomes" id="UP000435323"/>
    </source>
</evidence>
<evidence type="ECO:0000313" key="2">
    <source>
        <dbReference type="EMBL" id="GEK12820.1"/>
    </source>
</evidence>
<proteinExistence type="predicted"/>
<evidence type="ECO:0000256" key="1">
    <source>
        <dbReference type="SAM" id="MobiDB-lite"/>
    </source>
</evidence>
<dbReference type="EMBL" id="WOBO01000020">
    <property type="protein sequence ID" value="MUK47162.1"/>
    <property type="molecule type" value="Genomic_DNA"/>
</dbReference>
<dbReference type="AlphaFoldDB" id="A0A510UHG8"/>
<evidence type="ECO:0000313" key="4">
    <source>
        <dbReference type="Proteomes" id="UP000321787"/>
    </source>
</evidence>
<organism evidence="2 4">
    <name type="scientific">Aliivibrio fischeri</name>
    <name type="common">Vibrio fischeri</name>
    <dbReference type="NCBI Taxonomy" id="668"/>
    <lineage>
        <taxon>Bacteria</taxon>
        <taxon>Pseudomonadati</taxon>
        <taxon>Pseudomonadota</taxon>
        <taxon>Gammaproteobacteria</taxon>
        <taxon>Vibrionales</taxon>
        <taxon>Vibrionaceae</taxon>
        <taxon>Aliivibrio</taxon>
    </lineage>
</organism>
<gene>
    <name evidence="2" type="ORF">AFI02nite_08560</name>
    <name evidence="3" type="ORF">GNP77_17540</name>
</gene>
<sequence>MDINSMKLIRLVKKALSKKHSSQKQQELRKRLDFAMSQSKQA</sequence>
<reference evidence="2 4" key="1">
    <citation type="submission" date="2019-07" db="EMBL/GenBank/DDBJ databases">
        <title>Whole genome shotgun sequence of Aliivibrio fischeri NBRC 101058.</title>
        <authorList>
            <person name="Hosoyama A."/>
            <person name="Uohara A."/>
            <person name="Ohji S."/>
            <person name="Ichikawa N."/>
        </authorList>
    </citation>
    <scope>NUCLEOTIDE SEQUENCE [LARGE SCALE GENOMIC DNA]</scope>
    <source>
        <strain evidence="2 4">NBRC 101058</strain>
    </source>
</reference>
<accession>A0A510UHG8</accession>
<name>A0A510UHG8_ALIFS</name>
<dbReference type="Proteomes" id="UP000435323">
    <property type="component" value="Unassembled WGS sequence"/>
</dbReference>
<feature type="region of interest" description="Disordered" evidence="1">
    <location>
        <begin position="16"/>
        <end position="42"/>
    </location>
</feature>
<dbReference type="EMBL" id="BJTZ01000003">
    <property type="protein sequence ID" value="GEK12820.1"/>
    <property type="molecule type" value="Genomic_DNA"/>
</dbReference>
<reference evidence="3 5" key="2">
    <citation type="submission" date="2019-11" db="EMBL/GenBank/DDBJ databases">
        <title>Using colonization assays and comparative genomics to discover symbiosis behaviors and factors in Vibrio fischeri.</title>
        <authorList>
            <person name="Bongrand C."/>
            <person name="Moriano-Gutierrez S."/>
            <person name="Arevalo P."/>
            <person name="Mcfall-Ngai M."/>
            <person name="Visick K."/>
            <person name="Polz M.F."/>
            <person name="Ruby E.G."/>
        </authorList>
    </citation>
    <scope>NUCLEOTIDE SEQUENCE [LARGE SCALE GENOMIC DNA]</scope>
    <source>
        <strain evidence="5">emors.3.2</strain>
        <strain evidence="3">Emors.3.2</strain>
    </source>
</reference>
<comment type="caution">
    <text evidence="2">The sequence shown here is derived from an EMBL/GenBank/DDBJ whole genome shotgun (WGS) entry which is preliminary data.</text>
</comment>
<evidence type="ECO:0000313" key="3">
    <source>
        <dbReference type="EMBL" id="MUK47162.1"/>
    </source>
</evidence>
<dbReference type="Proteomes" id="UP000321787">
    <property type="component" value="Unassembled WGS sequence"/>
</dbReference>